<evidence type="ECO:0000313" key="2">
    <source>
        <dbReference type="Proteomes" id="UP000030687"/>
    </source>
</evidence>
<dbReference type="KEGG" id="cic:CICLE_v10023504mg"/>
<sequence length="113" mass="13014">MNNIKTSPQCVQTEAAKPTLSRSHNPISCAILKILEKRTYGRKITVSMYEFDSKLARDKTETEPKGTTNKNARYFMKLEKRRAQRAKAKSEEKISFCYHHRLPEKPSSNGLPQ</sequence>
<evidence type="ECO:0000313" key="1">
    <source>
        <dbReference type="EMBL" id="ESR53265.1"/>
    </source>
</evidence>
<accession>V4TNN2</accession>
<dbReference type="AlphaFoldDB" id="V4TNN2"/>
<reference evidence="1 2" key="1">
    <citation type="submission" date="2013-10" db="EMBL/GenBank/DDBJ databases">
        <authorList>
            <consortium name="International Citrus Genome Consortium"/>
            <person name="Jenkins J."/>
            <person name="Schmutz J."/>
            <person name="Prochnik S."/>
            <person name="Rokhsar D."/>
            <person name="Gmitter F."/>
            <person name="Ollitrault P."/>
            <person name="Machado M."/>
            <person name="Talon M."/>
            <person name="Wincker P."/>
            <person name="Jaillon O."/>
            <person name="Morgante M."/>
        </authorList>
    </citation>
    <scope>NUCLEOTIDE SEQUENCE</scope>
    <source>
        <strain evidence="2">cv. Clemenules</strain>
    </source>
</reference>
<dbReference type="EMBL" id="KI536661">
    <property type="protein sequence ID" value="ESR53265.1"/>
    <property type="molecule type" value="Genomic_DNA"/>
</dbReference>
<protein>
    <submittedName>
        <fullName evidence="1">Uncharacterized protein</fullName>
    </submittedName>
</protein>
<gene>
    <name evidence="1" type="ORF">CICLE_v10023504mg</name>
</gene>
<name>V4TNN2_CITCL</name>
<dbReference type="Gramene" id="ESR53265">
    <property type="protein sequence ID" value="ESR53265"/>
    <property type="gene ID" value="CICLE_v10023504mg"/>
</dbReference>
<keyword evidence="2" id="KW-1185">Reference proteome</keyword>
<proteinExistence type="predicted"/>
<organism evidence="1 2">
    <name type="scientific">Citrus clementina</name>
    <name type="common">Clementine</name>
    <name type="synonym">Citrus deliciosa x Citrus sinensis</name>
    <dbReference type="NCBI Taxonomy" id="85681"/>
    <lineage>
        <taxon>Eukaryota</taxon>
        <taxon>Viridiplantae</taxon>
        <taxon>Streptophyta</taxon>
        <taxon>Embryophyta</taxon>
        <taxon>Tracheophyta</taxon>
        <taxon>Spermatophyta</taxon>
        <taxon>Magnoliopsida</taxon>
        <taxon>eudicotyledons</taxon>
        <taxon>Gunneridae</taxon>
        <taxon>Pentapetalae</taxon>
        <taxon>rosids</taxon>
        <taxon>malvids</taxon>
        <taxon>Sapindales</taxon>
        <taxon>Rutaceae</taxon>
        <taxon>Aurantioideae</taxon>
        <taxon>Citrus</taxon>
    </lineage>
</organism>
<dbReference type="InParanoid" id="V4TNN2"/>
<dbReference type="Proteomes" id="UP000030687">
    <property type="component" value="Unassembled WGS sequence"/>
</dbReference>